<keyword evidence="2" id="KW-0560">Oxidoreductase</keyword>
<dbReference type="InterPro" id="IPR013149">
    <property type="entry name" value="ADH-like_C"/>
</dbReference>
<dbReference type="GO" id="GO:0070402">
    <property type="term" value="F:NADPH binding"/>
    <property type="evidence" value="ECO:0007669"/>
    <property type="project" value="TreeGrafter"/>
</dbReference>
<evidence type="ECO:0000259" key="3">
    <source>
        <dbReference type="SMART" id="SM00829"/>
    </source>
</evidence>
<keyword evidence="1" id="KW-0521">NADP</keyword>
<evidence type="ECO:0000256" key="1">
    <source>
        <dbReference type="ARBA" id="ARBA00022857"/>
    </source>
</evidence>
<dbReference type="InterPro" id="IPR013154">
    <property type="entry name" value="ADH-like_N"/>
</dbReference>
<dbReference type="GO" id="GO:0016651">
    <property type="term" value="F:oxidoreductase activity, acting on NAD(P)H"/>
    <property type="evidence" value="ECO:0007669"/>
    <property type="project" value="TreeGrafter"/>
</dbReference>
<dbReference type="SMART" id="SM00829">
    <property type="entry name" value="PKS_ER"/>
    <property type="match status" value="1"/>
</dbReference>
<dbReference type="OMA" id="PPTAWIM"/>
<gene>
    <name evidence="4" type="primary">Contig10475.g11181</name>
    <name evidence="4" type="ORF">STYLEM_10738</name>
</gene>
<dbReference type="InParanoid" id="A0A078AHJ2"/>
<accession>A0A078AHJ2</accession>
<dbReference type="AlphaFoldDB" id="A0A078AHJ2"/>
<dbReference type="OrthoDB" id="415383at2759"/>
<name>A0A078AHJ2_STYLE</name>
<sequence>MVEKSTDEKFMKAVLYTGPSEYSYSATTKTIPTPGPGQLLIKVECVPINPSDTYYLAGQYHGTYAYPIVPGGEGSGTVIASGGGIYAWSFVGKRVTFTRQMERPGQFTKDGTYAEYVVTNATNCITLDASCSFEQGANGVVNPLTALGLMERARVLKAQAIVQTGAASQLGRMVIKLARESKIPLINIVRRDEQVNLLQGDKYKQEYVLNSEKEGFQEELQSLCKKLNATVVFECVSGPVVGVIMNAIPPKSTLISYGNLSEQKMSGINTFKLIGLEIKIEGFLLPYWLKEKSTWALLGIMKASKPLLEEVQIYKEYGFHQIKEAVEEYKANMSKGKILLRPSLTE</sequence>
<dbReference type="Gene3D" id="3.40.50.720">
    <property type="entry name" value="NAD(P)-binding Rossmann-like Domain"/>
    <property type="match status" value="1"/>
</dbReference>
<evidence type="ECO:0000313" key="4">
    <source>
        <dbReference type="EMBL" id="CDW81714.1"/>
    </source>
</evidence>
<dbReference type="Proteomes" id="UP000039865">
    <property type="component" value="Unassembled WGS sequence"/>
</dbReference>
<dbReference type="SUPFAM" id="SSF51735">
    <property type="entry name" value="NAD(P)-binding Rossmann-fold domains"/>
    <property type="match status" value="1"/>
</dbReference>
<dbReference type="SUPFAM" id="SSF50129">
    <property type="entry name" value="GroES-like"/>
    <property type="match status" value="1"/>
</dbReference>
<dbReference type="Gene3D" id="3.90.180.10">
    <property type="entry name" value="Medium-chain alcohol dehydrogenases, catalytic domain"/>
    <property type="match status" value="1"/>
</dbReference>
<reference evidence="4 5" key="1">
    <citation type="submission" date="2014-06" db="EMBL/GenBank/DDBJ databases">
        <authorList>
            <person name="Swart Estienne"/>
        </authorList>
    </citation>
    <scope>NUCLEOTIDE SEQUENCE [LARGE SCALE GENOMIC DNA]</scope>
    <source>
        <strain evidence="4 5">130c</strain>
    </source>
</reference>
<dbReference type="InterPro" id="IPR011032">
    <property type="entry name" value="GroES-like_sf"/>
</dbReference>
<evidence type="ECO:0000256" key="2">
    <source>
        <dbReference type="ARBA" id="ARBA00023002"/>
    </source>
</evidence>
<protein>
    <submittedName>
        <fullName evidence="4">Zinc-binding dehydrogenase family protein</fullName>
    </submittedName>
</protein>
<dbReference type="EMBL" id="CCKQ01010210">
    <property type="protein sequence ID" value="CDW81714.1"/>
    <property type="molecule type" value="Genomic_DNA"/>
</dbReference>
<organism evidence="4 5">
    <name type="scientific">Stylonychia lemnae</name>
    <name type="common">Ciliate</name>
    <dbReference type="NCBI Taxonomy" id="5949"/>
    <lineage>
        <taxon>Eukaryota</taxon>
        <taxon>Sar</taxon>
        <taxon>Alveolata</taxon>
        <taxon>Ciliophora</taxon>
        <taxon>Intramacronucleata</taxon>
        <taxon>Spirotrichea</taxon>
        <taxon>Stichotrichia</taxon>
        <taxon>Sporadotrichida</taxon>
        <taxon>Oxytrichidae</taxon>
        <taxon>Stylonychinae</taxon>
        <taxon>Stylonychia</taxon>
    </lineage>
</organism>
<keyword evidence="5" id="KW-1185">Reference proteome</keyword>
<dbReference type="InterPro" id="IPR036291">
    <property type="entry name" value="NAD(P)-bd_dom_sf"/>
</dbReference>
<feature type="domain" description="Enoyl reductase (ER)" evidence="3">
    <location>
        <begin position="18"/>
        <end position="340"/>
    </location>
</feature>
<proteinExistence type="predicted"/>
<dbReference type="InterPro" id="IPR020843">
    <property type="entry name" value="ER"/>
</dbReference>
<evidence type="ECO:0000313" key="5">
    <source>
        <dbReference type="Proteomes" id="UP000039865"/>
    </source>
</evidence>
<dbReference type="Pfam" id="PF00107">
    <property type="entry name" value="ADH_zinc_N"/>
    <property type="match status" value="1"/>
</dbReference>
<dbReference type="PANTHER" id="PTHR48106">
    <property type="entry name" value="QUINONE OXIDOREDUCTASE PIG3-RELATED"/>
    <property type="match status" value="1"/>
</dbReference>
<dbReference type="Pfam" id="PF08240">
    <property type="entry name" value="ADH_N"/>
    <property type="match status" value="1"/>
</dbReference>
<dbReference type="PANTHER" id="PTHR48106:SF18">
    <property type="entry name" value="QUINONE OXIDOREDUCTASE PIG3"/>
    <property type="match status" value="1"/>
</dbReference>